<dbReference type="InterPro" id="IPR047218">
    <property type="entry name" value="YocR/YhdH-like"/>
</dbReference>
<protein>
    <recommendedName>
        <fullName evidence="6">Transporter</fullName>
    </recommendedName>
</protein>
<feature type="transmembrane region" description="Helical" evidence="7">
    <location>
        <begin position="427"/>
        <end position="447"/>
    </location>
</feature>
<reference evidence="8 9" key="1">
    <citation type="journal article" date="2013" name="PLoS ONE">
        <title>The first genomic and proteomic characterization of a deep-sea sulfate reducer: insights into the piezophilic lifestyle of Desulfovibrio piezophilus.</title>
        <authorList>
            <person name="Pradel N."/>
            <person name="Ji B."/>
            <person name="Gimenez G."/>
            <person name="Talla E."/>
            <person name="Lenoble P."/>
            <person name="Garel M."/>
            <person name="Tamburini C."/>
            <person name="Fourquet P."/>
            <person name="Lebrun R."/>
            <person name="Bertin P."/>
            <person name="Denis Y."/>
            <person name="Pophillat M."/>
            <person name="Barbe V."/>
            <person name="Ollivier B."/>
            <person name="Dolla A."/>
        </authorList>
    </citation>
    <scope>NUCLEOTIDE SEQUENCE [LARGE SCALE GENOMIC DNA]</scope>
    <source>
        <strain evidence="9">DSM 10523 / SB164P1</strain>
    </source>
</reference>
<feature type="transmembrane region" description="Helical" evidence="7">
    <location>
        <begin position="43"/>
        <end position="67"/>
    </location>
</feature>
<dbReference type="InterPro" id="IPR037272">
    <property type="entry name" value="SNS_sf"/>
</dbReference>
<feature type="transmembrane region" description="Helical" evidence="7">
    <location>
        <begin position="12"/>
        <end position="31"/>
    </location>
</feature>
<dbReference type="EMBL" id="FO203427">
    <property type="protein sequence ID" value="CCH49624.1"/>
    <property type="molecule type" value="Genomic_DNA"/>
</dbReference>
<proteinExistence type="inferred from homology"/>
<dbReference type="SUPFAM" id="SSF161070">
    <property type="entry name" value="SNF-like"/>
    <property type="match status" value="1"/>
</dbReference>
<feature type="transmembrane region" description="Helical" evidence="7">
    <location>
        <begin position="389"/>
        <end position="406"/>
    </location>
</feature>
<organism evidence="8 9">
    <name type="scientific">Pseudodesulfovibrio piezophilus (strain DSM 21447 / JCM 15486 / C1TLV30)</name>
    <name type="common">Desulfovibrio piezophilus</name>
    <dbReference type="NCBI Taxonomy" id="1322246"/>
    <lineage>
        <taxon>Bacteria</taxon>
        <taxon>Pseudomonadati</taxon>
        <taxon>Thermodesulfobacteriota</taxon>
        <taxon>Desulfovibrionia</taxon>
        <taxon>Desulfovibrionales</taxon>
        <taxon>Desulfovibrionaceae</taxon>
    </lineage>
</organism>
<dbReference type="Proteomes" id="UP000011724">
    <property type="component" value="Chromosome"/>
</dbReference>
<feature type="transmembrane region" description="Helical" evidence="7">
    <location>
        <begin position="306"/>
        <end position="335"/>
    </location>
</feature>
<keyword evidence="3 6" id="KW-0812">Transmembrane</keyword>
<dbReference type="KEGG" id="dpi:BN4_12389"/>
<dbReference type="PANTHER" id="PTHR42948">
    <property type="entry name" value="TRANSPORTER"/>
    <property type="match status" value="1"/>
</dbReference>
<keyword evidence="2 6" id="KW-0813">Transport</keyword>
<evidence type="ECO:0000256" key="5">
    <source>
        <dbReference type="ARBA" id="ARBA00023136"/>
    </source>
</evidence>
<name>M1WRL1_PSEP2</name>
<dbReference type="PROSITE" id="PS50267">
    <property type="entry name" value="NA_NEUROTRAN_SYMP_3"/>
    <property type="match status" value="1"/>
</dbReference>
<dbReference type="PANTHER" id="PTHR42948:SF1">
    <property type="entry name" value="TRANSPORTER"/>
    <property type="match status" value="1"/>
</dbReference>
<feature type="transmembrane region" description="Helical" evidence="7">
    <location>
        <begin position="150"/>
        <end position="171"/>
    </location>
</feature>
<dbReference type="GO" id="GO:0016020">
    <property type="term" value="C:membrane"/>
    <property type="evidence" value="ECO:0007669"/>
    <property type="project" value="UniProtKB-SubCell"/>
</dbReference>
<feature type="transmembrane region" description="Helical" evidence="7">
    <location>
        <begin position="259"/>
        <end position="281"/>
    </location>
</feature>
<dbReference type="InterPro" id="IPR000175">
    <property type="entry name" value="Na/ntran_symport"/>
</dbReference>
<dbReference type="PATRIC" id="fig|879567.3.peg.2549"/>
<keyword evidence="9" id="KW-1185">Reference proteome</keyword>
<dbReference type="STRING" id="1322246.BN4_12389"/>
<dbReference type="GO" id="GO:0015293">
    <property type="term" value="F:symporter activity"/>
    <property type="evidence" value="ECO:0007669"/>
    <property type="project" value="UniProtKB-KW"/>
</dbReference>
<evidence type="ECO:0000256" key="6">
    <source>
        <dbReference type="RuleBase" id="RU003732"/>
    </source>
</evidence>
<feature type="transmembrane region" description="Helical" evidence="7">
    <location>
        <begin position="347"/>
        <end position="369"/>
    </location>
</feature>
<evidence type="ECO:0000313" key="8">
    <source>
        <dbReference type="EMBL" id="CCH49624.1"/>
    </source>
</evidence>
<dbReference type="CDD" id="cd10336">
    <property type="entry name" value="SLC6sbd_Tyt1-Like"/>
    <property type="match status" value="1"/>
</dbReference>
<feature type="transmembrane region" description="Helical" evidence="7">
    <location>
        <begin position="216"/>
        <end position="238"/>
    </location>
</feature>
<keyword evidence="6" id="KW-0769">Symport</keyword>
<gene>
    <name evidence="8" type="ordered locus">BN4_12389</name>
</gene>
<feature type="transmembrane region" description="Helical" evidence="7">
    <location>
        <begin position="88"/>
        <end position="107"/>
    </location>
</feature>
<accession>M1WRL1</accession>
<dbReference type="AlphaFoldDB" id="M1WRL1"/>
<comment type="similarity">
    <text evidence="6">Belongs to the sodium:neurotransmitter symporter (SNF) (TC 2.A.22) family.</text>
</comment>
<keyword evidence="5 7" id="KW-0472">Membrane</keyword>
<evidence type="ECO:0000313" key="9">
    <source>
        <dbReference type="Proteomes" id="UP000011724"/>
    </source>
</evidence>
<dbReference type="PROSITE" id="PS00610">
    <property type="entry name" value="NA_NEUROTRAN_SYMP_1"/>
    <property type="match status" value="1"/>
</dbReference>
<dbReference type="RefSeq" id="WP_015415667.1">
    <property type="nucleotide sequence ID" value="NC_020409.1"/>
</dbReference>
<reference evidence="9" key="2">
    <citation type="journal article" date="2013" name="Stand. Genomic Sci.">
        <title>Complete genome sequence of Desulfocapsa sulfexigens, a marine deltaproteobacterium specialized in disproportionating inorganic sulfur compounds.</title>
        <authorList>
            <person name="Finster K.W."/>
            <person name="Kjeldsen K.U."/>
            <person name="Kube M."/>
            <person name="Reinhardt R."/>
            <person name="Mussmann M."/>
            <person name="Amann R."/>
            <person name="Schreiber L."/>
        </authorList>
    </citation>
    <scope>NUCLEOTIDE SEQUENCE [LARGE SCALE GENOMIC DNA]</scope>
    <source>
        <strain evidence="9">DSM 10523 / SB164P1</strain>
    </source>
</reference>
<dbReference type="Pfam" id="PF00209">
    <property type="entry name" value="SNF"/>
    <property type="match status" value="2"/>
</dbReference>
<dbReference type="eggNOG" id="COG0733">
    <property type="taxonomic scope" value="Bacteria"/>
</dbReference>
<dbReference type="NCBIfam" id="NF037979">
    <property type="entry name" value="Na_transp"/>
    <property type="match status" value="1"/>
</dbReference>
<feature type="transmembrane region" description="Helical" evidence="7">
    <location>
        <begin position="178"/>
        <end position="196"/>
    </location>
</feature>
<dbReference type="BioCyc" id="DPIE1322246:BN4_RS11985-MONOMER"/>
<evidence type="ECO:0000256" key="7">
    <source>
        <dbReference type="SAM" id="Phobius"/>
    </source>
</evidence>
<sequence length="453" mass="48559">MSINQSREGFATKLGVLTATLGSAVGLGNIWKFPYMTGQNGGAAFLFIYLAATVVVGLPIMISEIMMGRHARANAITTWRKVAPNNRLWMLVGVGGVLAAFAIMSFYTDVVGWIFSYIVQAISGSLNSTDPQIGEAAFGATVAAPMTALLWQWGVLAMVSAIVIGGVKGGIEKTTKTLMPILLIMLIIVCIRSLTLPKAMEGLAFLFNPDFSKVTAEVVLMAMGLAFFKLSIGMGTMMTYGSYFRSDADTPMTATRVMLADLTVSLLAGIAIFPAVFNYGFEPAAGPGLLFMTIPAVFSSMPMGQFFMIVFFVLTGLATIGAMLSLFEVPVAFFIGSGLGWSRKKATILTAIGLAICGVPATLSFSTMSDVTLFGLNFFDFYDYLSSNLLMPIGGFFICIFAGWLWGEEKVRHALSNRGKLNNEAVITVYSFIVKWISPLLVVAVLLKGVGLI</sequence>
<keyword evidence="4 7" id="KW-1133">Transmembrane helix</keyword>
<dbReference type="HOGENOM" id="CLU_006855_3_4_7"/>
<comment type="subcellular location">
    <subcellularLocation>
        <location evidence="1">Membrane</location>
        <topology evidence="1">Multi-pass membrane protein</topology>
    </subcellularLocation>
</comment>
<evidence type="ECO:0000256" key="1">
    <source>
        <dbReference type="ARBA" id="ARBA00004141"/>
    </source>
</evidence>
<dbReference type="PRINTS" id="PR00176">
    <property type="entry name" value="NANEUSMPORT"/>
</dbReference>
<evidence type="ECO:0000256" key="3">
    <source>
        <dbReference type="ARBA" id="ARBA00022692"/>
    </source>
</evidence>
<evidence type="ECO:0000256" key="4">
    <source>
        <dbReference type="ARBA" id="ARBA00022989"/>
    </source>
</evidence>
<dbReference type="OrthoDB" id="9762833at2"/>
<evidence type="ECO:0000256" key="2">
    <source>
        <dbReference type="ARBA" id="ARBA00022448"/>
    </source>
</evidence>